<dbReference type="AlphaFoldDB" id="A0A9X3DYK2"/>
<dbReference type="EMBL" id="JAPKNK010000001">
    <property type="protein sequence ID" value="MCX5568137.1"/>
    <property type="molecule type" value="Genomic_DNA"/>
</dbReference>
<gene>
    <name evidence="2" type="ORF">OSH07_02915</name>
</gene>
<comment type="caution">
    <text evidence="2">The sequence shown here is derived from an EMBL/GenBank/DDBJ whole genome shotgun (WGS) entry which is preliminary data.</text>
</comment>
<name>A0A9X3DYK2_9HYPH</name>
<feature type="transmembrane region" description="Helical" evidence="1">
    <location>
        <begin position="74"/>
        <end position="97"/>
    </location>
</feature>
<proteinExistence type="predicted"/>
<protein>
    <submittedName>
        <fullName evidence="2">Uncharacterized protein</fullName>
    </submittedName>
</protein>
<sequence length="108" mass="11502">MFTLLVRLLGLFAIAGAVVGLVIDGTKSIAASTLTVTPLGQAWFAFDPASLNALQAAVATHVEVYVGPWVWSPVIQFLLTLPTWLVLGAIGTCLLLAGRRRRYHSVVA</sequence>
<dbReference type="RefSeq" id="WP_266337095.1">
    <property type="nucleotide sequence ID" value="NZ_JAPKNK010000001.1"/>
</dbReference>
<evidence type="ECO:0000313" key="3">
    <source>
        <dbReference type="Proteomes" id="UP001144805"/>
    </source>
</evidence>
<accession>A0A9X3DYK2</accession>
<keyword evidence="1" id="KW-1133">Transmembrane helix</keyword>
<organism evidence="2 3">
    <name type="scientific">Kaistia nematophila</name>
    <dbReference type="NCBI Taxonomy" id="2994654"/>
    <lineage>
        <taxon>Bacteria</taxon>
        <taxon>Pseudomonadati</taxon>
        <taxon>Pseudomonadota</taxon>
        <taxon>Alphaproteobacteria</taxon>
        <taxon>Hyphomicrobiales</taxon>
        <taxon>Kaistiaceae</taxon>
        <taxon>Kaistia</taxon>
    </lineage>
</organism>
<dbReference type="Proteomes" id="UP001144805">
    <property type="component" value="Unassembled WGS sequence"/>
</dbReference>
<evidence type="ECO:0000313" key="2">
    <source>
        <dbReference type="EMBL" id="MCX5568137.1"/>
    </source>
</evidence>
<evidence type="ECO:0000256" key="1">
    <source>
        <dbReference type="SAM" id="Phobius"/>
    </source>
</evidence>
<reference evidence="2" key="1">
    <citation type="submission" date="2022-11" db="EMBL/GenBank/DDBJ databases">
        <title>Biodiversity and phylogenetic relationships of bacteria.</title>
        <authorList>
            <person name="Machado R.A.R."/>
            <person name="Bhat A."/>
            <person name="Loulou A."/>
            <person name="Kallel S."/>
        </authorList>
    </citation>
    <scope>NUCLEOTIDE SEQUENCE</scope>
    <source>
        <strain evidence="2">K-TC2</strain>
    </source>
</reference>
<keyword evidence="1" id="KW-0472">Membrane</keyword>
<keyword evidence="1" id="KW-0812">Transmembrane</keyword>
<keyword evidence="3" id="KW-1185">Reference proteome</keyword>